<keyword evidence="13 16" id="KW-0472">Membrane</keyword>
<keyword evidence="12 17" id="KW-0496">Mitochondrion</keyword>
<comment type="subcellular location">
    <subcellularLocation>
        <location evidence="1">Mitochondrion membrane</location>
        <topology evidence="1">Multi-pass membrane protein</topology>
    </subcellularLocation>
</comment>
<evidence type="ECO:0000256" key="15">
    <source>
        <dbReference type="ARBA" id="ARBA00049551"/>
    </source>
</evidence>
<organism evidence="17">
    <name type="scientific">Trachys auricollis</name>
    <dbReference type="NCBI Taxonomy" id="2705174"/>
    <lineage>
        <taxon>Eukaryota</taxon>
        <taxon>Metazoa</taxon>
        <taxon>Ecdysozoa</taxon>
        <taxon>Arthropoda</taxon>
        <taxon>Hexapoda</taxon>
        <taxon>Insecta</taxon>
        <taxon>Pterygota</taxon>
        <taxon>Neoptera</taxon>
        <taxon>Endopterygota</taxon>
        <taxon>Coleoptera</taxon>
        <taxon>Polyphaga</taxon>
        <taxon>Elateriformia</taxon>
        <taxon>Buprestoidea</taxon>
        <taxon>Buprestidae</taxon>
        <taxon>Agrilinae</taxon>
        <taxon>Trachys</taxon>
    </lineage>
</organism>
<reference evidence="17" key="1">
    <citation type="journal article" date="2019" name="Genes (Basel)">
        <title>Complete Mitogenome of a Leaf-Mining Buprestid Beetle, Trachys auricollis, and Its Phylogenetic Implications.</title>
        <authorList>
            <person name="Xiao L."/>
            <person name="Zhang S."/>
            <person name="Long C."/>
            <person name="Guo Q."/>
            <person name="Xu J."/>
            <person name="Dai X."/>
            <person name="Wang J."/>
        </authorList>
    </citation>
    <scope>NUCLEOTIDE SEQUENCE</scope>
</reference>
<geneLocation type="mitochondrion" evidence="17"/>
<dbReference type="AlphaFoldDB" id="A0A6C0AAL8"/>
<evidence type="ECO:0000256" key="16">
    <source>
        <dbReference type="SAM" id="Phobius"/>
    </source>
</evidence>
<comment type="similarity">
    <text evidence="2">Belongs to the complex I subunit 6 family.</text>
</comment>
<protein>
    <recommendedName>
        <fullName evidence="4">NADH-ubiquinone oxidoreductase chain 6</fullName>
        <ecNumber evidence="3">7.1.1.2</ecNumber>
    </recommendedName>
    <alternativeName>
        <fullName evidence="14">NADH dehydrogenase subunit 6</fullName>
    </alternativeName>
</protein>
<feature type="transmembrane region" description="Helical" evidence="16">
    <location>
        <begin position="50"/>
        <end position="69"/>
    </location>
</feature>
<feature type="transmembrane region" description="Helical" evidence="16">
    <location>
        <begin position="135"/>
        <end position="155"/>
    </location>
</feature>
<name>A0A6C0AAL8_9COLE</name>
<evidence type="ECO:0000256" key="5">
    <source>
        <dbReference type="ARBA" id="ARBA00022448"/>
    </source>
</evidence>
<keyword evidence="6" id="KW-0679">Respiratory chain</keyword>
<accession>A0A6C0AAL8</accession>
<evidence type="ECO:0000256" key="4">
    <source>
        <dbReference type="ARBA" id="ARBA00021095"/>
    </source>
</evidence>
<dbReference type="EC" id="7.1.1.2" evidence="3"/>
<evidence type="ECO:0000256" key="12">
    <source>
        <dbReference type="ARBA" id="ARBA00023128"/>
    </source>
</evidence>
<evidence type="ECO:0000256" key="1">
    <source>
        <dbReference type="ARBA" id="ARBA00004225"/>
    </source>
</evidence>
<keyword evidence="5" id="KW-0813">Transport</keyword>
<dbReference type="GO" id="GO:0031966">
    <property type="term" value="C:mitochondrial membrane"/>
    <property type="evidence" value="ECO:0007669"/>
    <property type="project" value="UniProtKB-SubCell"/>
</dbReference>
<evidence type="ECO:0000256" key="2">
    <source>
        <dbReference type="ARBA" id="ARBA00005698"/>
    </source>
</evidence>
<dbReference type="RefSeq" id="YP_009732546.1">
    <property type="nucleotide sequence ID" value="NC_046045.1"/>
</dbReference>
<keyword evidence="10 16" id="KW-1133">Transmembrane helix</keyword>
<evidence type="ECO:0000256" key="11">
    <source>
        <dbReference type="ARBA" id="ARBA00023027"/>
    </source>
</evidence>
<dbReference type="InterPro" id="IPR050269">
    <property type="entry name" value="ComplexI_Subunit6"/>
</dbReference>
<keyword evidence="7 16" id="KW-0812">Transmembrane</keyword>
<feature type="transmembrane region" description="Helical" evidence="16">
    <location>
        <begin position="81"/>
        <end position="100"/>
    </location>
</feature>
<evidence type="ECO:0000313" key="17">
    <source>
        <dbReference type="EMBL" id="QHS71069.1"/>
    </source>
</evidence>
<evidence type="ECO:0000256" key="13">
    <source>
        <dbReference type="ARBA" id="ARBA00023136"/>
    </source>
</evidence>
<evidence type="ECO:0000256" key="14">
    <source>
        <dbReference type="ARBA" id="ARBA00031019"/>
    </source>
</evidence>
<keyword evidence="8" id="KW-1278">Translocase</keyword>
<dbReference type="GO" id="GO:0008137">
    <property type="term" value="F:NADH dehydrogenase (ubiquinone) activity"/>
    <property type="evidence" value="ECO:0007669"/>
    <property type="project" value="UniProtKB-EC"/>
</dbReference>
<evidence type="ECO:0000256" key="7">
    <source>
        <dbReference type="ARBA" id="ARBA00022692"/>
    </source>
</evidence>
<dbReference type="GeneID" id="44152632"/>
<keyword evidence="11" id="KW-0520">NAD</keyword>
<evidence type="ECO:0000256" key="8">
    <source>
        <dbReference type="ARBA" id="ARBA00022967"/>
    </source>
</evidence>
<comment type="catalytic activity">
    <reaction evidence="15">
        <text>a ubiquinone + NADH + 5 H(+)(in) = a ubiquinol + NAD(+) + 4 H(+)(out)</text>
        <dbReference type="Rhea" id="RHEA:29091"/>
        <dbReference type="Rhea" id="RHEA-COMP:9565"/>
        <dbReference type="Rhea" id="RHEA-COMP:9566"/>
        <dbReference type="ChEBI" id="CHEBI:15378"/>
        <dbReference type="ChEBI" id="CHEBI:16389"/>
        <dbReference type="ChEBI" id="CHEBI:17976"/>
        <dbReference type="ChEBI" id="CHEBI:57540"/>
        <dbReference type="ChEBI" id="CHEBI:57945"/>
        <dbReference type="EC" id="7.1.1.2"/>
    </reaction>
</comment>
<gene>
    <name evidence="17" type="primary">ND6</name>
</gene>
<proteinExistence type="inferred from homology"/>
<dbReference type="EMBL" id="MH638286">
    <property type="protein sequence ID" value="QHS71069.1"/>
    <property type="molecule type" value="Genomic_DNA"/>
</dbReference>
<keyword evidence="9" id="KW-0249">Electron transport</keyword>
<evidence type="ECO:0000256" key="9">
    <source>
        <dbReference type="ARBA" id="ARBA00022982"/>
    </source>
</evidence>
<sequence length="165" mass="19115">MFWMTLIMSMMITSTISFMMMTHPMSMGFNLLIQAMLISALTGMFQLNFWYSYILFLVMVGGMLVLFIYMTSTAYNEKFHFSMVTTMVLMFLMIISLILISKMSITINEMINSQSLTTYTWQLSLTKFFSLPQNILTLFMMMYLFLALLAVVKITKTEEGALKSN</sequence>
<evidence type="ECO:0000256" key="3">
    <source>
        <dbReference type="ARBA" id="ARBA00012944"/>
    </source>
</evidence>
<evidence type="ECO:0000256" key="10">
    <source>
        <dbReference type="ARBA" id="ARBA00022989"/>
    </source>
</evidence>
<dbReference type="PANTHER" id="PTHR11435:SF1">
    <property type="entry name" value="NADH-UBIQUINONE OXIDOREDUCTASE CHAIN 6"/>
    <property type="match status" value="1"/>
</dbReference>
<dbReference type="PANTHER" id="PTHR11435">
    <property type="entry name" value="NADH UBIQUINONE OXIDOREDUCTASE SUBUNIT ND6"/>
    <property type="match status" value="1"/>
</dbReference>
<dbReference type="CTD" id="4541"/>
<evidence type="ECO:0000256" key="6">
    <source>
        <dbReference type="ARBA" id="ARBA00022660"/>
    </source>
</evidence>